<accession>A0A5K7X4L2</accession>
<dbReference type="CDD" id="cd03230">
    <property type="entry name" value="ABC_DR_subfamily_A"/>
    <property type="match status" value="1"/>
</dbReference>
<dbReference type="PANTHER" id="PTHR42939:SF1">
    <property type="entry name" value="ABC TRANSPORTER ATP-BINDING PROTEIN ALBC-RELATED"/>
    <property type="match status" value="1"/>
</dbReference>
<evidence type="ECO:0000256" key="3">
    <source>
        <dbReference type="ARBA" id="ARBA00022840"/>
    </source>
</evidence>
<dbReference type="Proteomes" id="UP000326837">
    <property type="component" value="Chromosome"/>
</dbReference>
<dbReference type="SMART" id="SM00382">
    <property type="entry name" value="AAA"/>
    <property type="match status" value="1"/>
</dbReference>
<dbReference type="GO" id="GO:0005524">
    <property type="term" value="F:ATP binding"/>
    <property type="evidence" value="ECO:0007669"/>
    <property type="project" value="UniProtKB-KW"/>
</dbReference>
<organism evidence="5 6">
    <name type="scientific">Lacipirellula parvula</name>
    <dbReference type="NCBI Taxonomy" id="2650471"/>
    <lineage>
        <taxon>Bacteria</taxon>
        <taxon>Pseudomonadati</taxon>
        <taxon>Planctomycetota</taxon>
        <taxon>Planctomycetia</taxon>
        <taxon>Pirellulales</taxon>
        <taxon>Lacipirellulaceae</taxon>
        <taxon>Lacipirellula</taxon>
    </lineage>
</organism>
<evidence type="ECO:0000256" key="2">
    <source>
        <dbReference type="ARBA" id="ARBA00022741"/>
    </source>
</evidence>
<dbReference type="AlphaFoldDB" id="A0A5K7X4L2"/>
<dbReference type="SUPFAM" id="SSF52540">
    <property type="entry name" value="P-loop containing nucleoside triphosphate hydrolases"/>
    <property type="match status" value="1"/>
</dbReference>
<evidence type="ECO:0000313" key="6">
    <source>
        <dbReference type="Proteomes" id="UP000326837"/>
    </source>
</evidence>
<keyword evidence="6" id="KW-1185">Reference proteome</keyword>
<dbReference type="Gene3D" id="3.40.50.300">
    <property type="entry name" value="P-loop containing nucleotide triphosphate hydrolases"/>
    <property type="match status" value="1"/>
</dbReference>
<sequence>MNDAYPSLAPPCIEVNRLTRQFGAKMALNDVSLTVPTGGVFGLIGGNGAGKTTLIKHLLGMLRAEQGSVRVFGQDPIANPVGVLGRIGYLSEDRDLPDWMRVRELMNYTQAFFPNWDERYAEELREAFDLNPDARIKTLSRGQRARAGLLAALAHRPPLLVLDEPSSGLDPVVRRDILSAIIRTIAEEGRTVLFSSHLLDEVERVADRVAIIHQGRVLLTATMEDVKDRHRRVTLRFNEPHERPPALVGAFSHSGGGFEWTYLCNGDSDQLRSAAATLGATVVGDAALSLDEIFVSQVSG</sequence>
<dbReference type="Pfam" id="PF00005">
    <property type="entry name" value="ABC_tran"/>
    <property type="match status" value="1"/>
</dbReference>
<feature type="domain" description="ABC transporter" evidence="4">
    <location>
        <begin position="13"/>
        <end position="239"/>
    </location>
</feature>
<dbReference type="InterPro" id="IPR027417">
    <property type="entry name" value="P-loop_NTPase"/>
</dbReference>
<dbReference type="GO" id="GO:0016887">
    <property type="term" value="F:ATP hydrolysis activity"/>
    <property type="evidence" value="ECO:0007669"/>
    <property type="project" value="InterPro"/>
</dbReference>
<protein>
    <submittedName>
        <fullName evidence="5">Efflux ABC transporter</fullName>
    </submittedName>
</protein>
<evidence type="ECO:0000256" key="1">
    <source>
        <dbReference type="ARBA" id="ARBA00022448"/>
    </source>
</evidence>
<name>A0A5K7X4L2_9BACT</name>
<reference evidence="6" key="1">
    <citation type="submission" date="2019-10" db="EMBL/GenBank/DDBJ databases">
        <title>Lacipirellula parvula gen. nov., sp. nov., representing a lineage of planctomycetes widespread in freshwater anoxic habitats, and description of the family Lacipirellulaceae.</title>
        <authorList>
            <person name="Dedysh S.N."/>
            <person name="Kulichevskaya I.S."/>
            <person name="Beletsky A.V."/>
            <person name="Rakitin A.L."/>
            <person name="Mardanov A.V."/>
            <person name="Ivanova A.A."/>
            <person name="Saltykova V.X."/>
            <person name="Rijpstra W.I.C."/>
            <person name="Sinninghe Damste J.S."/>
            <person name="Ravin N.V."/>
        </authorList>
    </citation>
    <scope>NUCLEOTIDE SEQUENCE [LARGE SCALE GENOMIC DNA]</scope>
    <source>
        <strain evidence="6">PX69</strain>
    </source>
</reference>
<dbReference type="RefSeq" id="WP_152097025.1">
    <property type="nucleotide sequence ID" value="NZ_AP021861.1"/>
</dbReference>
<proteinExistence type="predicted"/>
<dbReference type="EMBL" id="AP021861">
    <property type="protein sequence ID" value="BBO30742.1"/>
    <property type="molecule type" value="Genomic_DNA"/>
</dbReference>
<dbReference type="PANTHER" id="PTHR42939">
    <property type="entry name" value="ABC TRANSPORTER ATP-BINDING PROTEIN ALBC-RELATED"/>
    <property type="match status" value="1"/>
</dbReference>
<evidence type="ECO:0000313" key="5">
    <source>
        <dbReference type="EMBL" id="BBO30742.1"/>
    </source>
</evidence>
<keyword evidence="3" id="KW-0067">ATP-binding</keyword>
<keyword evidence="2" id="KW-0547">Nucleotide-binding</keyword>
<gene>
    <name evidence="5" type="ORF">PLANPX_0354</name>
</gene>
<dbReference type="InterPro" id="IPR051782">
    <property type="entry name" value="ABC_Transporter_VariousFunc"/>
</dbReference>
<dbReference type="KEGG" id="lpav:PLANPX_0354"/>
<dbReference type="PROSITE" id="PS50893">
    <property type="entry name" value="ABC_TRANSPORTER_2"/>
    <property type="match status" value="1"/>
</dbReference>
<evidence type="ECO:0000259" key="4">
    <source>
        <dbReference type="PROSITE" id="PS50893"/>
    </source>
</evidence>
<dbReference type="InterPro" id="IPR003439">
    <property type="entry name" value="ABC_transporter-like_ATP-bd"/>
</dbReference>
<keyword evidence="1" id="KW-0813">Transport</keyword>
<dbReference type="InterPro" id="IPR003593">
    <property type="entry name" value="AAA+_ATPase"/>
</dbReference>